<evidence type="ECO:0000313" key="2">
    <source>
        <dbReference type="Proteomes" id="UP000299102"/>
    </source>
</evidence>
<name>A0A4C1VTB9_EUMVA</name>
<gene>
    <name evidence="1" type="ORF">EVAR_32885_1</name>
</gene>
<dbReference type="Proteomes" id="UP000299102">
    <property type="component" value="Unassembled WGS sequence"/>
</dbReference>
<accession>A0A4C1VTB9</accession>
<dbReference type="EMBL" id="BGZK01000392">
    <property type="protein sequence ID" value="GBP41064.1"/>
    <property type="molecule type" value="Genomic_DNA"/>
</dbReference>
<keyword evidence="2" id="KW-1185">Reference proteome</keyword>
<proteinExistence type="predicted"/>
<dbReference type="AlphaFoldDB" id="A0A4C1VTB9"/>
<protein>
    <submittedName>
        <fullName evidence="1">Uncharacterized protein</fullName>
    </submittedName>
</protein>
<organism evidence="1 2">
    <name type="scientific">Eumeta variegata</name>
    <name type="common">Bagworm moth</name>
    <name type="synonym">Eumeta japonica</name>
    <dbReference type="NCBI Taxonomy" id="151549"/>
    <lineage>
        <taxon>Eukaryota</taxon>
        <taxon>Metazoa</taxon>
        <taxon>Ecdysozoa</taxon>
        <taxon>Arthropoda</taxon>
        <taxon>Hexapoda</taxon>
        <taxon>Insecta</taxon>
        <taxon>Pterygota</taxon>
        <taxon>Neoptera</taxon>
        <taxon>Endopterygota</taxon>
        <taxon>Lepidoptera</taxon>
        <taxon>Glossata</taxon>
        <taxon>Ditrysia</taxon>
        <taxon>Tineoidea</taxon>
        <taxon>Psychidae</taxon>
        <taxon>Oiketicinae</taxon>
        <taxon>Eumeta</taxon>
    </lineage>
</organism>
<comment type="caution">
    <text evidence="1">The sequence shown here is derived from an EMBL/GenBank/DDBJ whole genome shotgun (WGS) entry which is preliminary data.</text>
</comment>
<sequence>MVHMFAWSSSSYSQLYSRLRKLPDLEPDNDLPQFDKAWRKVDDPPNGNLWLPLHNLSSPVVMSSNGDVACQLPLQLSDYISYVGSRFWNYERPRGGAAPQRPRSTLTPVRQRVNRDERAVKLRSVLQPSEEVTDELFVENYKGPQAGLHLLEERHPVEFRDNPRELWASRTSVPDS</sequence>
<reference evidence="1 2" key="1">
    <citation type="journal article" date="2019" name="Commun. Biol.">
        <title>The bagworm genome reveals a unique fibroin gene that provides high tensile strength.</title>
        <authorList>
            <person name="Kono N."/>
            <person name="Nakamura H."/>
            <person name="Ohtoshi R."/>
            <person name="Tomita M."/>
            <person name="Numata K."/>
            <person name="Arakawa K."/>
        </authorList>
    </citation>
    <scope>NUCLEOTIDE SEQUENCE [LARGE SCALE GENOMIC DNA]</scope>
</reference>
<evidence type="ECO:0000313" key="1">
    <source>
        <dbReference type="EMBL" id="GBP41064.1"/>
    </source>
</evidence>